<keyword evidence="4" id="KW-1185">Reference proteome</keyword>
<evidence type="ECO:0000259" key="2">
    <source>
        <dbReference type="Pfam" id="PF04230"/>
    </source>
</evidence>
<dbReference type="AlphaFoldDB" id="A0A157ZCR5"/>
<name>A0A157ZCR5_9BURK</name>
<proteinExistence type="predicted"/>
<evidence type="ECO:0000313" key="3">
    <source>
        <dbReference type="EMBL" id="SAK43320.1"/>
    </source>
</evidence>
<comment type="caution">
    <text evidence="3">The sequence shown here is derived from an EMBL/GenBank/DDBJ whole genome shotgun (WGS) entry which is preliminary data.</text>
</comment>
<dbReference type="InterPro" id="IPR007345">
    <property type="entry name" value="Polysacch_pyruvyl_Trfase"/>
</dbReference>
<feature type="domain" description="Polysaccharide pyruvyl transferase" evidence="2">
    <location>
        <begin position="22"/>
        <end position="337"/>
    </location>
</feature>
<dbReference type="STRING" id="1777144.AWB83_00437"/>
<dbReference type="GO" id="GO:0016740">
    <property type="term" value="F:transferase activity"/>
    <property type="evidence" value="ECO:0007669"/>
    <property type="project" value="UniProtKB-KW"/>
</dbReference>
<reference evidence="3" key="1">
    <citation type="submission" date="2016-01" db="EMBL/GenBank/DDBJ databases">
        <authorList>
            <person name="Peeters C."/>
        </authorList>
    </citation>
    <scope>NUCLEOTIDE SEQUENCE [LARGE SCALE GENOMIC DNA]</scope>
    <source>
        <strain evidence="3">LMG 29326</strain>
    </source>
</reference>
<gene>
    <name evidence="3" type="ORF">AWB83_00437</name>
</gene>
<sequence>MANSQTSSKRPIIIFGAFDRHNFGDMLFAQVVGRLLAERAPEIDLLFAGCAQRDLRAYGGHCTTALAPLAARWRDDPITLIHAGGELLICDAWEAAVMLANPEDAQAHIARYGSNPDDRRAWARSILGTEALAPYVIGGETFPHAASICFNAIGGAALESGDAAMRVEVLAKLRTSHVLTVRDAQTQATLRAAGIEAPLVPDPAAMVAALFDERVESHAITGAVADMRRTFARGYLAVQFSADFGDDATLARIARQLDLLGEASSLGIVLFRAGAAPWHDDIAVYERMARRMRHAAVRIFDSLDLWDICALIAKSEGFAGSSLHGRIVATAYALPRVNLQHADSAKQRAYASTWEIANAPGVVPVEQLQAAMREAMQADREALRHQASALAQAHRAGFERIARSALRTRSRTATRSPRTPDKP</sequence>
<accession>A0A157ZCR5</accession>
<dbReference type="Proteomes" id="UP000054978">
    <property type="component" value="Unassembled WGS sequence"/>
</dbReference>
<evidence type="ECO:0000256" key="1">
    <source>
        <dbReference type="SAM" id="MobiDB-lite"/>
    </source>
</evidence>
<evidence type="ECO:0000313" key="4">
    <source>
        <dbReference type="Proteomes" id="UP000054978"/>
    </source>
</evidence>
<feature type="region of interest" description="Disordered" evidence="1">
    <location>
        <begin position="401"/>
        <end position="423"/>
    </location>
</feature>
<protein>
    <submittedName>
        <fullName evidence="3">Polysaccharide pyruvyl transferase</fullName>
    </submittedName>
</protein>
<dbReference type="RefSeq" id="WP_244197536.1">
    <property type="nucleotide sequence ID" value="NZ_FCOB02000002.1"/>
</dbReference>
<keyword evidence="3" id="KW-0808">Transferase</keyword>
<dbReference type="Pfam" id="PF04230">
    <property type="entry name" value="PS_pyruv_trans"/>
    <property type="match status" value="1"/>
</dbReference>
<organism evidence="3 4">
    <name type="scientific">Caballeronia ptereochthonis</name>
    <dbReference type="NCBI Taxonomy" id="1777144"/>
    <lineage>
        <taxon>Bacteria</taxon>
        <taxon>Pseudomonadati</taxon>
        <taxon>Pseudomonadota</taxon>
        <taxon>Betaproteobacteria</taxon>
        <taxon>Burkholderiales</taxon>
        <taxon>Burkholderiaceae</taxon>
        <taxon>Caballeronia</taxon>
    </lineage>
</organism>
<dbReference type="EMBL" id="FCOB02000002">
    <property type="protein sequence ID" value="SAK43320.1"/>
    <property type="molecule type" value="Genomic_DNA"/>
</dbReference>